<proteinExistence type="predicted"/>
<dbReference type="EMBL" id="JAGQDD010000007">
    <property type="protein sequence ID" value="MBQ0931144.1"/>
    <property type="molecule type" value="Genomic_DNA"/>
</dbReference>
<evidence type="ECO:0000313" key="4">
    <source>
        <dbReference type="Proteomes" id="UP000676246"/>
    </source>
</evidence>
<dbReference type="Proteomes" id="UP000676246">
    <property type="component" value="Unassembled WGS sequence"/>
</dbReference>
<feature type="domain" description="HMA" evidence="2">
    <location>
        <begin position="1"/>
        <end position="64"/>
    </location>
</feature>
<sequence length="64" mass="6768">MSLTLTLPDMTCGHCARTVTSTVQKLDATAQVQIDLPSHTVVIETTQPADAVRQALAEEGYPAA</sequence>
<dbReference type="InterPro" id="IPR006121">
    <property type="entry name" value="HMA_dom"/>
</dbReference>
<gene>
    <name evidence="3" type="ORF">KAK03_11665</name>
</gene>
<evidence type="ECO:0000256" key="1">
    <source>
        <dbReference type="ARBA" id="ARBA00022723"/>
    </source>
</evidence>
<dbReference type="SUPFAM" id="SSF55008">
    <property type="entry name" value="HMA, heavy metal-associated domain"/>
    <property type="match status" value="1"/>
</dbReference>
<dbReference type="PROSITE" id="PS01047">
    <property type="entry name" value="HMA_1"/>
    <property type="match status" value="1"/>
</dbReference>
<organism evidence="3 4">
    <name type="scientific">Ideonella alba</name>
    <dbReference type="NCBI Taxonomy" id="2824118"/>
    <lineage>
        <taxon>Bacteria</taxon>
        <taxon>Pseudomonadati</taxon>
        <taxon>Pseudomonadota</taxon>
        <taxon>Betaproteobacteria</taxon>
        <taxon>Burkholderiales</taxon>
        <taxon>Sphaerotilaceae</taxon>
        <taxon>Ideonella</taxon>
    </lineage>
</organism>
<dbReference type="InterPro" id="IPR036163">
    <property type="entry name" value="HMA_dom_sf"/>
</dbReference>
<dbReference type="GO" id="GO:0046872">
    <property type="term" value="F:metal ion binding"/>
    <property type="evidence" value="ECO:0007669"/>
    <property type="project" value="UniProtKB-KW"/>
</dbReference>
<dbReference type="InterPro" id="IPR017969">
    <property type="entry name" value="Heavy-metal-associated_CS"/>
</dbReference>
<keyword evidence="1" id="KW-0479">Metal-binding</keyword>
<evidence type="ECO:0000259" key="2">
    <source>
        <dbReference type="PROSITE" id="PS50846"/>
    </source>
</evidence>
<dbReference type="CDD" id="cd00371">
    <property type="entry name" value="HMA"/>
    <property type="match status" value="1"/>
</dbReference>
<keyword evidence="4" id="KW-1185">Reference proteome</keyword>
<dbReference type="Gene3D" id="3.30.70.100">
    <property type="match status" value="1"/>
</dbReference>
<name>A0A941BLF6_9BURK</name>
<reference evidence="3 4" key="1">
    <citation type="submission" date="2021-04" db="EMBL/GenBank/DDBJ databases">
        <title>The genome sequence of Ideonella sp. 3Y2.</title>
        <authorList>
            <person name="Liu Y."/>
        </authorList>
    </citation>
    <scope>NUCLEOTIDE SEQUENCE [LARGE SCALE GENOMIC DNA]</scope>
    <source>
        <strain evidence="3 4">3Y2</strain>
    </source>
</reference>
<dbReference type="Pfam" id="PF00403">
    <property type="entry name" value="HMA"/>
    <property type="match status" value="1"/>
</dbReference>
<dbReference type="RefSeq" id="WP_210854130.1">
    <property type="nucleotide sequence ID" value="NZ_JAGQDD010000007.1"/>
</dbReference>
<protein>
    <submittedName>
        <fullName evidence="3">Heavy-metal-associated domain-containing protein</fullName>
    </submittedName>
</protein>
<accession>A0A941BLF6</accession>
<evidence type="ECO:0000313" key="3">
    <source>
        <dbReference type="EMBL" id="MBQ0931144.1"/>
    </source>
</evidence>
<dbReference type="PROSITE" id="PS50846">
    <property type="entry name" value="HMA_2"/>
    <property type="match status" value="1"/>
</dbReference>
<comment type="caution">
    <text evidence="3">The sequence shown here is derived from an EMBL/GenBank/DDBJ whole genome shotgun (WGS) entry which is preliminary data.</text>
</comment>
<dbReference type="AlphaFoldDB" id="A0A941BLF6"/>